<dbReference type="RefSeq" id="XP_037217657.1">
    <property type="nucleotide sequence ID" value="XM_037366245.1"/>
</dbReference>
<organism evidence="2 3">
    <name type="scientific">Mycena indigotica</name>
    <dbReference type="NCBI Taxonomy" id="2126181"/>
    <lineage>
        <taxon>Eukaryota</taxon>
        <taxon>Fungi</taxon>
        <taxon>Dikarya</taxon>
        <taxon>Basidiomycota</taxon>
        <taxon>Agaricomycotina</taxon>
        <taxon>Agaricomycetes</taxon>
        <taxon>Agaricomycetidae</taxon>
        <taxon>Agaricales</taxon>
        <taxon>Marasmiineae</taxon>
        <taxon>Mycenaceae</taxon>
        <taxon>Mycena</taxon>
    </lineage>
</organism>
<feature type="region of interest" description="Disordered" evidence="1">
    <location>
        <begin position="41"/>
        <end position="87"/>
    </location>
</feature>
<evidence type="ECO:0000313" key="3">
    <source>
        <dbReference type="Proteomes" id="UP000636479"/>
    </source>
</evidence>
<protein>
    <submittedName>
        <fullName evidence="2">Yae1-N domain-containing protein</fullName>
    </submittedName>
</protein>
<name>A0A8H6SD70_9AGAR</name>
<reference evidence="2" key="1">
    <citation type="submission" date="2020-05" db="EMBL/GenBank/DDBJ databases">
        <title>Mycena genomes resolve the evolution of fungal bioluminescence.</title>
        <authorList>
            <person name="Tsai I.J."/>
        </authorList>
    </citation>
    <scope>NUCLEOTIDE SEQUENCE</scope>
    <source>
        <strain evidence="2">171206Taipei</strain>
    </source>
</reference>
<feature type="compositionally biased region" description="Pro residues" evidence="1">
    <location>
        <begin position="75"/>
        <end position="87"/>
    </location>
</feature>
<gene>
    <name evidence="2" type="ORF">MIND_00963000</name>
</gene>
<dbReference type="Proteomes" id="UP000636479">
    <property type="component" value="Unassembled WGS sequence"/>
</dbReference>
<dbReference type="AlphaFoldDB" id="A0A8H6SD70"/>
<dbReference type="GeneID" id="59348761"/>
<keyword evidence="3" id="KW-1185">Reference proteome</keyword>
<comment type="caution">
    <text evidence="2">The sequence shown here is derived from an EMBL/GenBank/DDBJ whole genome shotgun (WGS) entry which is preliminary data.</text>
</comment>
<dbReference type="SUPFAM" id="SSF52047">
    <property type="entry name" value="RNI-like"/>
    <property type="match status" value="1"/>
</dbReference>
<evidence type="ECO:0000256" key="1">
    <source>
        <dbReference type="SAM" id="MobiDB-lite"/>
    </source>
</evidence>
<evidence type="ECO:0000313" key="2">
    <source>
        <dbReference type="EMBL" id="KAF7297298.1"/>
    </source>
</evidence>
<dbReference type="OrthoDB" id="3360340at2759"/>
<dbReference type="EMBL" id="JACAZF010000008">
    <property type="protein sequence ID" value="KAF7297298.1"/>
    <property type="molecule type" value="Genomic_DNA"/>
</dbReference>
<accession>A0A8H6SD70</accession>
<sequence>MESSNQIDATFFSSSVGALNALSSIRNHSRVALSNFLTTTVSEKHEQNAGEQSDDDTPSRWSESDSESSDDGAPSPKPIPRAIPPPLHYWDTPRRKLLDLPLEIIEHIAYSLREPKCSRLMDMAALYISDRYHDFSEARHPLSALTSTCWFLRSALERVLYRNIQLDLTGWKGLKHTAWPAASLKLLLQTLETRPELASYIHVAALDFPLTADSVVIEEALDKLLSATTNLKFLCLAQCPLAFWDHRIKHIKGFATSFAPGILPSILEDLSSLEELHLRDSHVMSLNGSLPRHKIRRARMDSSHEHASAYFCRLLTIFGATLLDLDVRFIGGLQQRSPLFLADRFGAKNSHFGGQNLRFLRLDNISVLSNVSSTYAHILRGLPSLEMLHVTHHAPLAPSALGMLPASLRVFTTSEYYGLWTAEKAKDGFLTAFAACIEMRPREIVRVEGSSGVKTGEPQGITMKLSKKEREAKEKRDKERDAKLDIAPVMTVCVAEGLPFNEVEDAAGPFVRVFFGKRPIGPEWAVHVVDEVYESASESEDDDGDD</sequence>
<proteinExistence type="predicted"/>